<evidence type="ECO:0000313" key="7">
    <source>
        <dbReference type="EMBL" id="CDP33415.1"/>
    </source>
</evidence>
<dbReference type="InterPro" id="IPR036322">
    <property type="entry name" value="WD40_repeat_dom_sf"/>
</dbReference>
<dbReference type="PROSITE" id="PS50082">
    <property type="entry name" value="WD_REPEATS_2"/>
    <property type="match status" value="2"/>
</dbReference>
<evidence type="ECO:0000256" key="5">
    <source>
        <dbReference type="PROSITE-ProRule" id="PRU00221"/>
    </source>
</evidence>
<dbReference type="SMART" id="SM00320">
    <property type="entry name" value="WD40"/>
    <property type="match status" value="6"/>
</dbReference>
<comment type="subcellular location">
    <subcellularLocation>
        <location evidence="1">Nucleus</location>
    </subcellularLocation>
</comment>
<proteinExistence type="predicted"/>
<dbReference type="SUPFAM" id="SSF50978">
    <property type="entry name" value="WD40 repeat-like"/>
    <property type="match status" value="1"/>
</dbReference>
<dbReference type="GO" id="GO:0032040">
    <property type="term" value="C:small-subunit processome"/>
    <property type="evidence" value="ECO:0007669"/>
    <property type="project" value="TreeGrafter"/>
</dbReference>
<dbReference type="PhylomeDB" id="A0A060SWX2"/>
<dbReference type="AlphaFoldDB" id="A0A060SWX2"/>
<dbReference type="Pfam" id="PF00400">
    <property type="entry name" value="WD40"/>
    <property type="match status" value="4"/>
</dbReference>
<keyword evidence="2 5" id="KW-0853">WD repeat</keyword>
<organism evidence="7">
    <name type="scientific">Blastobotrys adeninivorans</name>
    <name type="common">Yeast</name>
    <name type="synonym">Arxula adeninivorans</name>
    <dbReference type="NCBI Taxonomy" id="409370"/>
    <lineage>
        <taxon>Eukaryota</taxon>
        <taxon>Fungi</taxon>
        <taxon>Dikarya</taxon>
        <taxon>Ascomycota</taxon>
        <taxon>Saccharomycotina</taxon>
        <taxon>Dipodascomycetes</taxon>
        <taxon>Dipodascales</taxon>
        <taxon>Trichomonascaceae</taxon>
        <taxon>Blastobotrys</taxon>
    </lineage>
</organism>
<dbReference type="PANTHER" id="PTHR19865">
    <property type="entry name" value="U3 SMALL NUCLEOLAR RNA INTERACTING PROTEIN 2"/>
    <property type="match status" value="1"/>
</dbReference>
<dbReference type="InterPro" id="IPR039241">
    <property type="entry name" value="Rrp9-like"/>
</dbReference>
<evidence type="ECO:0000256" key="4">
    <source>
        <dbReference type="ARBA" id="ARBA00023242"/>
    </source>
</evidence>
<dbReference type="InterPro" id="IPR001680">
    <property type="entry name" value="WD40_rpt"/>
</dbReference>
<evidence type="ECO:0000256" key="6">
    <source>
        <dbReference type="SAM" id="MobiDB-lite"/>
    </source>
</evidence>
<feature type="region of interest" description="Disordered" evidence="6">
    <location>
        <begin position="1"/>
        <end position="82"/>
    </location>
</feature>
<dbReference type="Gene3D" id="2.130.10.10">
    <property type="entry name" value="YVTN repeat-like/Quinoprotein amine dehydrogenase"/>
    <property type="match status" value="1"/>
</dbReference>
<dbReference type="EMBL" id="HG937691">
    <property type="protein sequence ID" value="CDP33415.1"/>
    <property type="molecule type" value="Genomic_DNA"/>
</dbReference>
<feature type="repeat" description="WD" evidence="5">
    <location>
        <begin position="208"/>
        <end position="249"/>
    </location>
</feature>
<keyword evidence="4" id="KW-0539">Nucleus</keyword>
<evidence type="ECO:0000256" key="2">
    <source>
        <dbReference type="ARBA" id="ARBA00022574"/>
    </source>
</evidence>
<dbReference type="InterPro" id="IPR015943">
    <property type="entry name" value="WD40/YVTN_repeat-like_dom_sf"/>
</dbReference>
<accession>A0A060SWX2</accession>
<protein>
    <submittedName>
        <fullName evidence="7">ARAD1A08888p</fullName>
    </submittedName>
</protein>
<gene>
    <name evidence="7" type="ORF">GNLVRS02_ARAD1A08888g</name>
</gene>
<reference evidence="7" key="1">
    <citation type="submission" date="2014-02" db="EMBL/GenBank/DDBJ databases">
        <authorList>
            <person name="Genoscope - CEA"/>
        </authorList>
    </citation>
    <scope>NUCLEOTIDE SEQUENCE</scope>
    <source>
        <strain evidence="7">LS3</strain>
    </source>
</reference>
<dbReference type="GO" id="GO:0034511">
    <property type="term" value="F:U3 snoRNA binding"/>
    <property type="evidence" value="ECO:0007669"/>
    <property type="project" value="InterPro"/>
</dbReference>
<evidence type="ECO:0000256" key="1">
    <source>
        <dbReference type="ARBA" id="ARBA00004123"/>
    </source>
</evidence>
<dbReference type="PROSITE" id="PS50294">
    <property type="entry name" value="WD_REPEATS_REGION"/>
    <property type="match status" value="1"/>
</dbReference>
<reference evidence="7" key="2">
    <citation type="submission" date="2014-06" db="EMBL/GenBank/DDBJ databases">
        <title>The complete genome of Blastobotrys (Arxula) adeninivorans LS3 - a yeast of biotechnological interest.</title>
        <authorList>
            <person name="Kunze G."/>
            <person name="Gaillardin C."/>
            <person name="Czernicka M."/>
            <person name="Durrens P."/>
            <person name="Martin T."/>
            <person name="Boer E."/>
            <person name="Gabaldon T."/>
            <person name="Cruz J."/>
            <person name="Talla E."/>
            <person name="Marck C."/>
            <person name="Goffeau A."/>
            <person name="Barbe V."/>
            <person name="Baret P."/>
            <person name="Baronian K."/>
            <person name="Beier S."/>
            <person name="Bleykasten C."/>
            <person name="Bode R."/>
            <person name="Casaregola S."/>
            <person name="Despons L."/>
            <person name="Fairhead C."/>
            <person name="Giersberg M."/>
            <person name="Gierski P."/>
            <person name="Hahnel U."/>
            <person name="Hartmann A."/>
            <person name="Jankowska D."/>
            <person name="Jubin C."/>
            <person name="Jung P."/>
            <person name="Lafontaine I."/>
            <person name="Leh-Louis V."/>
            <person name="Lemaire M."/>
            <person name="Marcet-Houben M."/>
            <person name="Mascher M."/>
            <person name="Morel G."/>
            <person name="Richard G.-F."/>
            <person name="Riechen J."/>
            <person name="Sacerdot C."/>
            <person name="Sarkar A."/>
            <person name="Savel G."/>
            <person name="Schacherer J."/>
            <person name="Sherman D."/>
            <person name="Straub M.-L."/>
            <person name="Stein N."/>
            <person name="Thierry A."/>
            <person name="Trautwein-Schult A."/>
            <person name="Westhof E."/>
            <person name="Worch S."/>
            <person name="Dujon B."/>
            <person name="Souciet J.-L."/>
            <person name="Wincker P."/>
            <person name="Scholz U."/>
            <person name="Neuveglise N."/>
        </authorList>
    </citation>
    <scope>NUCLEOTIDE SEQUENCE</scope>
    <source>
        <strain evidence="7">LS3</strain>
    </source>
</reference>
<evidence type="ECO:0000256" key="3">
    <source>
        <dbReference type="ARBA" id="ARBA00022737"/>
    </source>
</evidence>
<sequence length="521" mass="58210">MVDSFFARPKKRKAAGKSGGRSLAPRNKRNDVNGTVPGRGNGAVNDDDDDSIPSGSDDDNEVEDVSMEDVEDDSESDEETVADKRRRLAKQYLENLREEEQYGDDFFDAADLDRDIIARRLKEDVAEEEGKIYRYIGDKLNLQRLQDSDRRVRIQKSQFYPLTSVATKFPYAFTTSKDGHVVKWDVSSLDKAKRLKIAKRVRGTAVDAPGHWDEILCIAVSPDGKYVVTGGRDKRIVVWSAENLAFVKAFDMRDRKGVVLGLTFRRNTNELYAACADLKVRTFNLDQLAQVETLFGHQDQVADISALSQERCVTVGSRDRTAIIWKISEESRLTFRGGDSKEKADKESTWEGSIDCCSMIDNQLFVTGSDNGNISLWSTQKKKPLYVHRLGHGKEDALTPEQFTADTANLDSVDQDIPPPQPRGVTSIYAIPYSDVFFTGSWSGDIRIWQIDQDNRKFHLLGSVPGIDGVVNRISVVETGARGKETFGLIAAVSKELRLGRWLKLKGAKNGILTAAVETKN</sequence>
<dbReference type="PANTHER" id="PTHR19865:SF0">
    <property type="entry name" value="U3 SMALL NUCLEOLAR RNA-INTERACTING PROTEIN 2"/>
    <property type="match status" value="1"/>
</dbReference>
<keyword evidence="3" id="KW-0677">Repeat</keyword>
<feature type="compositionally biased region" description="Acidic residues" evidence="6">
    <location>
        <begin position="45"/>
        <end position="80"/>
    </location>
</feature>
<feature type="repeat" description="WD" evidence="5">
    <location>
        <begin position="294"/>
        <end position="335"/>
    </location>
</feature>
<name>A0A060SWX2_BLAAD</name>